<dbReference type="STRING" id="1850246.LPB138_08520"/>
<dbReference type="KEGG" id="lul:LPB138_08520"/>
<accession>A0A1D8P820</accession>
<gene>
    <name evidence="3" type="ORF">LPB138_08520</name>
</gene>
<name>A0A1D8P820_9FLAO</name>
<protein>
    <recommendedName>
        <fullName evidence="2">eCIS core domain-containing protein</fullName>
    </recommendedName>
</protein>
<organism evidence="3 4">
    <name type="scientific">Urechidicola croceus</name>
    <dbReference type="NCBI Taxonomy" id="1850246"/>
    <lineage>
        <taxon>Bacteria</taxon>
        <taxon>Pseudomonadati</taxon>
        <taxon>Bacteroidota</taxon>
        <taxon>Flavobacteriia</taxon>
        <taxon>Flavobacteriales</taxon>
        <taxon>Flavobacteriaceae</taxon>
        <taxon>Urechidicola</taxon>
    </lineage>
</organism>
<evidence type="ECO:0000259" key="2">
    <source>
        <dbReference type="Pfam" id="PF13699"/>
    </source>
</evidence>
<feature type="domain" description="eCIS core" evidence="2">
    <location>
        <begin position="103"/>
        <end position="168"/>
    </location>
</feature>
<evidence type="ECO:0000256" key="1">
    <source>
        <dbReference type="SAM" id="MobiDB-lite"/>
    </source>
</evidence>
<keyword evidence="4" id="KW-1185">Reference proteome</keyword>
<proteinExistence type="predicted"/>
<feature type="region of interest" description="Disordered" evidence="1">
    <location>
        <begin position="1"/>
        <end position="24"/>
    </location>
</feature>
<dbReference type="AlphaFoldDB" id="A0A1D8P820"/>
<dbReference type="Pfam" id="PF13699">
    <property type="entry name" value="eCIS_core"/>
    <property type="match status" value="1"/>
</dbReference>
<dbReference type="EMBL" id="CP017478">
    <property type="protein sequence ID" value="AOW20717.1"/>
    <property type="molecule type" value="Genomic_DNA"/>
</dbReference>
<evidence type="ECO:0000313" key="3">
    <source>
        <dbReference type="EMBL" id="AOW20717.1"/>
    </source>
</evidence>
<reference evidence="3 4" key="1">
    <citation type="submission" date="2016-10" db="EMBL/GenBank/DDBJ databases">
        <title>Lutibacter sp. LPB0138, isolated from marine gastropod.</title>
        <authorList>
            <person name="Kim E."/>
            <person name="Yi H."/>
        </authorList>
    </citation>
    <scope>NUCLEOTIDE SEQUENCE [LARGE SCALE GENOMIC DNA]</scope>
    <source>
        <strain evidence="3 4">LPB0138</strain>
    </source>
</reference>
<sequence length="534" mass="60452">MRTQSNKSTENKNQLIAPNVTQKKSVSNPTFQFVDNRPEAIIQSKLQKMTENYSKNNIQKQELEEEELLQGKFKTTQLQGIENEELLQGKFETIQKKENNTGLPDNLKSGIENMSGIAMDDVKVHYNSDKPSQLQAHAYAQGTDIHLGPGQEKHLPHEAWHVVQQKQGRVKPTMQMKGKININDDAGLEKEADVMGAKAVQFSSKDYKGVLQTKKDTGGINTSSLISGTIQRAPWANIPAKFRTDNGMDNVPNSEYFVGTTSYKRYAPINEIRSPGQIFHEGPRSFVYINSGDNANIAYKKTIKALPDQNNNQRINLINGKEKVSAYLSPANGRDVWDGDVNDDGTVTSRHPGHTVINLGQVLPNLDNKDSQKLARYKQEAIHKAQIDGLIGSDEILFDQVYDWIDTNYSHIKEQDRDNIGMKYLLDHPEVFQEIQDAKDAGQMKYTTEKSVEKLWNECHILENIDKTNPDRTIAFYKKVSMLQDSEKDTISLLRRSHISRFWVSLESSLKTKVISALNKNDTEMLLGIKQIFT</sequence>
<dbReference type="InterPro" id="IPR025295">
    <property type="entry name" value="eCIS_core_dom"/>
</dbReference>
<dbReference type="RefSeq" id="WP_070236890.1">
    <property type="nucleotide sequence ID" value="NZ_CP017478.1"/>
</dbReference>
<evidence type="ECO:0000313" key="4">
    <source>
        <dbReference type="Proteomes" id="UP000176050"/>
    </source>
</evidence>
<dbReference type="Proteomes" id="UP000176050">
    <property type="component" value="Chromosome"/>
</dbReference>